<dbReference type="AlphaFoldDB" id="A0A382V5G1"/>
<protein>
    <submittedName>
        <fullName evidence="1">Uncharacterized protein</fullName>
    </submittedName>
</protein>
<gene>
    <name evidence="1" type="ORF">METZ01_LOCUS394587</name>
</gene>
<dbReference type="EMBL" id="UINC01149329">
    <property type="protein sequence ID" value="SVD41733.1"/>
    <property type="molecule type" value="Genomic_DNA"/>
</dbReference>
<proteinExistence type="predicted"/>
<feature type="non-terminal residue" evidence="1">
    <location>
        <position position="1"/>
    </location>
</feature>
<reference evidence="1" key="1">
    <citation type="submission" date="2018-05" db="EMBL/GenBank/DDBJ databases">
        <authorList>
            <person name="Lanie J.A."/>
            <person name="Ng W.-L."/>
            <person name="Kazmierczak K.M."/>
            <person name="Andrzejewski T.M."/>
            <person name="Davidsen T.M."/>
            <person name="Wayne K.J."/>
            <person name="Tettelin H."/>
            <person name="Glass J.I."/>
            <person name="Rusch D."/>
            <person name="Podicherti R."/>
            <person name="Tsui H.-C.T."/>
            <person name="Winkler M.E."/>
        </authorList>
    </citation>
    <scope>NUCLEOTIDE SEQUENCE</scope>
</reference>
<sequence>YIFVVLDFSLLATELDSLDDTEFRGSEAFVPRKTTTKRIIANKIPLANIVVVLMDLSLITAT</sequence>
<accession>A0A382V5G1</accession>
<organism evidence="1">
    <name type="scientific">marine metagenome</name>
    <dbReference type="NCBI Taxonomy" id="408172"/>
    <lineage>
        <taxon>unclassified sequences</taxon>
        <taxon>metagenomes</taxon>
        <taxon>ecological metagenomes</taxon>
    </lineage>
</organism>
<evidence type="ECO:0000313" key="1">
    <source>
        <dbReference type="EMBL" id="SVD41733.1"/>
    </source>
</evidence>
<name>A0A382V5G1_9ZZZZ</name>